<dbReference type="AlphaFoldDB" id="A0A1W2CQQ6"/>
<name>A0A1W2CQQ6_9SPHI</name>
<keyword evidence="2" id="KW-1185">Reference proteome</keyword>
<proteinExistence type="predicted"/>
<dbReference type="Proteomes" id="UP000192756">
    <property type="component" value="Unassembled WGS sequence"/>
</dbReference>
<reference evidence="2" key="1">
    <citation type="submission" date="2017-04" db="EMBL/GenBank/DDBJ databases">
        <authorList>
            <person name="Varghese N."/>
            <person name="Submissions S."/>
        </authorList>
    </citation>
    <scope>NUCLEOTIDE SEQUENCE [LARGE SCALE GENOMIC DNA]</scope>
    <source>
        <strain evidence="2">DSM 12126</strain>
    </source>
</reference>
<accession>A0A1W2CQQ6</accession>
<evidence type="ECO:0000313" key="2">
    <source>
        <dbReference type="Proteomes" id="UP000192756"/>
    </source>
</evidence>
<evidence type="ECO:0008006" key="3">
    <source>
        <dbReference type="Google" id="ProtNLM"/>
    </source>
</evidence>
<organism evidence="1 2">
    <name type="scientific">Pedobacter africanus</name>
    <dbReference type="NCBI Taxonomy" id="151894"/>
    <lineage>
        <taxon>Bacteria</taxon>
        <taxon>Pseudomonadati</taxon>
        <taxon>Bacteroidota</taxon>
        <taxon>Sphingobacteriia</taxon>
        <taxon>Sphingobacteriales</taxon>
        <taxon>Sphingobacteriaceae</taxon>
        <taxon>Pedobacter</taxon>
    </lineage>
</organism>
<sequence length="196" mass="22856">MISIDGTKMNNTLTRIWKGKQSLEMFYLEEYQSQTIAGGIVCGSANDRNAAVKYQVTLDNRWRIKTLKIYQLTKPYKFLILSADYYKRWFDINNRHLPELDGCVDIDISVTPFTNSLPINRLGEELNETQSLKVVYIKVPEFSVLPVLQRYTRIAERSYCYENEHTGFRSDLMVDEQGLVVTYPELFERIYPDAAN</sequence>
<dbReference type="InterPro" id="IPR009467">
    <property type="entry name" value="Glycolipid-bd_prot_put"/>
</dbReference>
<evidence type="ECO:0000313" key="1">
    <source>
        <dbReference type="EMBL" id="SMC87595.1"/>
    </source>
</evidence>
<dbReference type="EMBL" id="FWXT01000002">
    <property type="protein sequence ID" value="SMC87595.1"/>
    <property type="molecule type" value="Genomic_DNA"/>
</dbReference>
<protein>
    <recommendedName>
        <fullName evidence="3">Glycolipid-binding</fullName>
    </recommendedName>
</protein>
<dbReference type="SUPFAM" id="SSF159275">
    <property type="entry name" value="PA1994-like"/>
    <property type="match status" value="1"/>
</dbReference>
<dbReference type="Pfam" id="PF06475">
    <property type="entry name" value="Glycolipid_bind"/>
    <property type="match status" value="1"/>
</dbReference>
<gene>
    <name evidence="1" type="ORF">SAMN04488524_3111</name>
</gene>